<sequence>MPGSPRLNSLILGQLSRVVSFRERRDGSDDARPLESGDASRERVVAARYREVKTNTAGRSSRPRNVTRSARTSRGRSARIALGIGFGLFAALTGALTIASETVRPELRDPEYVYRLKHARKWQAERPERPLVLVLGSSRAQMGVAPAAMNFPDEPGAPVVYNFGYRAAPPLVSWLTLARALDDGVKPRAVLLFIGLAETVTGGPAEVQAWPRRDGLSGADLRRLAPYDAGGTELRRALRTARINPWAVRWDAILGELAPSTRTGSVKFESRSWEEMDSFGFVRFPVEHLWESKRDLLRENARAQARVTNRKSISDVSDRAIRDLVARCRAEGTAVAVVWAPESPWLRGLYCPCAHGRVEYYTQTLVDEVGVTVFPAPTHFAEEDFVDGYHLTPDGAAKYSRWFADTHLRPWLAQVGE</sequence>
<reference evidence="3 4" key="1">
    <citation type="submission" date="2021-04" db="EMBL/GenBank/DDBJ databases">
        <authorList>
            <person name="Ivanova A."/>
        </authorList>
    </citation>
    <scope>NUCLEOTIDE SEQUENCE [LARGE SCALE GENOMIC DNA]</scope>
    <source>
        <strain evidence="3 4">G18</strain>
    </source>
</reference>
<evidence type="ECO:0000256" key="2">
    <source>
        <dbReference type="SAM" id="Phobius"/>
    </source>
</evidence>
<evidence type="ECO:0000256" key="1">
    <source>
        <dbReference type="SAM" id="MobiDB-lite"/>
    </source>
</evidence>
<proteinExistence type="predicted"/>
<feature type="compositionally biased region" description="Polar residues" evidence="1">
    <location>
        <begin position="54"/>
        <end position="66"/>
    </location>
</feature>
<keyword evidence="2" id="KW-0812">Transmembrane</keyword>
<dbReference type="SUPFAM" id="SSF52266">
    <property type="entry name" value="SGNH hydrolase"/>
    <property type="match status" value="1"/>
</dbReference>
<comment type="caution">
    <text evidence="3">The sequence shown here is derived from an EMBL/GenBank/DDBJ whole genome shotgun (WGS) entry which is preliminary data.</text>
</comment>
<name>A0ABS5C4K9_9BACT</name>
<gene>
    <name evidence="3" type="ORF">J8F10_35615</name>
</gene>
<dbReference type="RefSeq" id="WP_210662766.1">
    <property type="nucleotide sequence ID" value="NZ_JAGKQQ010000002.1"/>
</dbReference>
<evidence type="ECO:0008006" key="5">
    <source>
        <dbReference type="Google" id="ProtNLM"/>
    </source>
</evidence>
<keyword evidence="4" id="KW-1185">Reference proteome</keyword>
<keyword evidence="2" id="KW-0472">Membrane</keyword>
<feature type="transmembrane region" description="Helical" evidence="2">
    <location>
        <begin position="80"/>
        <end position="99"/>
    </location>
</feature>
<evidence type="ECO:0000313" key="3">
    <source>
        <dbReference type="EMBL" id="MBP3960582.1"/>
    </source>
</evidence>
<protein>
    <recommendedName>
        <fullName evidence="5">SGNH/GDSL hydrolase family protein</fullName>
    </recommendedName>
</protein>
<accession>A0ABS5C4K9</accession>
<keyword evidence="2" id="KW-1133">Transmembrane helix</keyword>
<dbReference type="EMBL" id="JAGKQQ010000002">
    <property type="protein sequence ID" value="MBP3960582.1"/>
    <property type="molecule type" value="Genomic_DNA"/>
</dbReference>
<dbReference type="Proteomes" id="UP000676565">
    <property type="component" value="Unassembled WGS sequence"/>
</dbReference>
<feature type="region of interest" description="Disordered" evidence="1">
    <location>
        <begin position="52"/>
        <end position="73"/>
    </location>
</feature>
<evidence type="ECO:0000313" key="4">
    <source>
        <dbReference type="Proteomes" id="UP000676565"/>
    </source>
</evidence>
<organism evidence="3 4">
    <name type="scientific">Gemmata palustris</name>
    <dbReference type="NCBI Taxonomy" id="2822762"/>
    <lineage>
        <taxon>Bacteria</taxon>
        <taxon>Pseudomonadati</taxon>
        <taxon>Planctomycetota</taxon>
        <taxon>Planctomycetia</taxon>
        <taxon>Gemmatales</taxon>
        <taxon>Gemmataceae</taxon>
        <taxon>Gemmata</taxon>
    </lineage>
</organism>